<dbReference type="Gene3D" id="2.60.40.1510">
    <property type="entry name" value="ntegrin, alpha v. Chain A, domain 3"/>
    <property type="match status" value="1"/>
</dbReference>
<dbReference type="PANTHER" id="PTHR24032">
    <property type="entry name" value="EGF-LIKE DOMAIN-CONTAINING PROTEIN-RELATED-RELATED"/>
    <property type="match status" value="1"/>
</dbReference>
<dbReference type="Pfam" id="PF22933">
    <property type="entry name" value="ComC_SSD"/>
    <property type="match status" value="2"/>
</dbReference>
<proteinExistence type="predicted"/>
<evidence type="ECO:0000259" key="4">
    <source>
        <dbReference type="PROSITE" id="PS01186"/>
    </source>
</evidence>
<accession>D3B9W1</accession>
<organism evidence="5 6">
    <name type="scientific">Heterostelium pallidum (strain ATCC 26659 / Pp 5 / PN500)</name>
    <name type="common">Cellular slime mold</name>
    <name type="synonym">Polysphondylium pallidum</name>
    <dbReference type="NCBI Taxonomy" id="670386"/>
    <lineage>
        <taxon>Eukaryota</taxon>
        <taxon>Amoebozoa</taxon>
        <taxon>Evosea</taxon>
        <taxon>Eumycetozoa</taxon>
        <taxon>Dictyostelia</taxon>
        <taxon>Acytosteliales</taxon>
        <taxon>Acytosteliaceae</taxon>
        <taxon>Heterostelium</taxon>
    </lineage>
</organism>
<keyword evidence="1" id="KW-0472">Membrane</keyword>
<feature type="signal peptide" evidence="2">
    <location>
        <begin position="1"/>
        <end position="21"/>
    </location>
</feature>
<dbReference type="InParanoid" id="D3B9W1"/>
<dbReference type="CDD" id="cd00054">
    <property type="entry name" value="EGF_CA"/>
    <property type="match status" value="2"/>
</dbReference>
<reference evidence="5 6" key="1">
    <citation type="journal article" date="2011" name="Genome Res.">
        <title>Phylogeny-wide analysis of social amoeba genomes highlights ancient origins for complex intercellular communication.</title>
        <authorList>
            <person name="Heidel A.J."/>
            <person name="Lawal H.M."/>
            <person name="Felder M."/>
            <person name="Schilde C."/>
            <person name="Helps N.R."/>
            <person name="Tunggal B."/>
            <person name="Rivero F."/>
            <person name="John U."/>
            <person name="Schleicher M."/>
            <person name="Eichinger L."/>
            <person name="Platzer M."/>
            <person name="Noegel A.A."/>
            <person name="Schaap P."/>
            <person name="Gloeckner G."/>
        </authorList>
    </citation>
    <scope>NUCLEOTIDE SEQUENCE [LARGE SCALE GENOMIC DNA]</scope>
    <source>
        <strain evidence="6">ATCC 26659 / Pp 5 / PN500</strain>
    </source>
</reference>
<name>D3B9W1_HETP5</name>
<dbReference type="InterPro" id="IPR054484">
    <property type="entry name" value="ComC_SSD"/>
</dbReference>
<dbReference type="Proteomes" id="UP000001396">
    <property type="component" value="Unassembled WGS sequence"/>
</dbReference>
<evidence type="ECO:0000259" key="3">
    <source>
        <dbReference type="PROSITE" id="PS00022"/>
    </source>
</evidence>
<evidence type="ECO:0000313" key="6">
    <source>
        <dbReference type="Proteomes" id="UP000001396"/>
    </source>
</evidence>
<sequence>MNRSKNFILVLIFAFLSLINAQLNQRELGSVAFLIKQYKLNWDINGSNCFYISNQTGALNCLPPINGYQTVSEINLYSIATFTDKGEPDFIEELYFPNMTLFSFDNSAAEIETNSSYSLLALLDNRNNLKLKNLYLTGVNITMPVNFPSNLPITTLSLVGCNVYSDMIMNSLFASQLQNIFISFLDFPKYNKLILDTFGSFNSPVKTLTIRTTQVQVVGGLINLTDSYFPNLSSLEFDLSGTDKIELHLSKLQHIAIRSALITLGNLPSLVYLEMWSGSSSVSDYTVFPLLKDLIMYSISSPVTKAFNLTKLVAHNTPVPIVPDHTWLEKDYSEFQLYNTNSSGELEDINLYFPSTSSYFRLNGMQNITGSLYESFCFMSVFDFSGITLTNFTIPDCFKCYQSEIVSLLPKNIPQVPLDFVCNVTLDSYGYYINEWLAFPITGNNLGFGKSSAPNMLSKQISNKKFGLSVASLSGKTTISFSTVKNYSCDIFWGPTLQVNYIQTDNSKVGDLLVQLFGMFNSYAPLSVNIGGNICNITLIASNVVNCAITNYTTSVPLLTSTTDTVSSINLYSSPSFTMLKAFVKERTFILYANFGPNPYNVTVYVSNIYKSNISFINETTMTSILPSEVIPFKYYSFYISANGYNRVLTMFVEGDNDCGTGSTCNGNGNCTNGKCRCNDGYGGYYCQAPLSPGVVILPNNTIPSPTIIVKDGMNFTFNIIAIQEIDELSSVVRELKTDKWSYSTTGNETFSITTYSLQSTTAGIDQINATIEYSKNSRLINFAGQSTLYPENSLKLMITINNWSFKDRLNQLRVLMESSSSIVKEDECSPDLDITVNNGSDVSYLQMTIGDRSFYVQNRVINQTKDSILIGMTLPYCDSCVIDPDFSVLINNVGNNEHSCGDKKFASWKIATIIVVLSVVAVSAAVTTVYQTNWDLAATTCKGIVNGDTASSINCLQKNGNYDSVISLVVFNGINRDNGDPGYIDKLYFPYISTINFQANYTERNPSYSTLQLLLNDNKPLLTTISLTNSNINLTSNSFSTAPNLNSILISSSIMHSDFSFASMTQLYNINLNNITFTSNFKFLFDLPGKTFPVLNSLYLYNLNSVDTFGQARFLKSSFPQLKIISIFFNKRENVYLESDATTYLTIKVVNLTLGDCPILSSISLIDCYTTTNDFTVFPNLSTLYILQTYVPSPPDQSWVNDKYDLSNPKIRTLSSTRTSGHLGDFYKTALGSSLGILGNQNVSVSLYESYCGIDLIGLAATTLTDFNVADCFYCYWSQMTNKLPLNTPAPNNFICNITIESSGYHIIKSTVDSSYYFVINGRNLGWGNGMSPSLTKLLSNKKFKYTIPQNQFFGRDQIIFENTYNKKFDIFWGLPLNISYIQTENIASNDLLVKLFGVFNTYAPLNVSVGSQNCQITFNTTGQLNCIISNYSTSESLLVNTTDTISSVGLYSSPGLFIVSTSISNEILKVQANFGVNPYNVSILISNQYKCDISTLGDSQLACSPEIGLFPYTNYSLTIFANGYNQTKNFYYTADDCSTNSACNGNGNCTNGKCRCNDGYGGYYCQAPLSPGVVILPNNTDPSPTIIVKDGMNFTFNIIAIQEIDELSSVVRELKTDKWSYSTTGNETFSITTYSLQSTTAGIDQINTTIEYSNSSRLINFAGQSTLYPENSLKLIITINNWSFKDRLNQLRVLMESSSSITKDDCSPDLDITVSNGSDVSYLQMTIGDRSFYVNQTKDSILIGMTLPYCDSCVIDPDFSVLIANDDGTTGCKNEKFASWKIATIVVVLSAVVVSVGVATIFFMKKRLKNQRENQQLYVVAFEMQATIYIQHDQCKLHSTPFHLYFQSSLAV</sequence>
<evidence type="ECO:0000256" key="2">
    <source>
        <dbReference type="SAM" id="SignalP"/>
    </source>
</evidence>
<feature type="chain" id="PRO_5003041010" description="EGF-like domain-containing protein" evidence="2">
    <location>
        <begin position="22"/>
        <end position="1854"/>
    </location>
</feature>
<dbReference type="InterPro" id="IPR053331">
    <property type="entry name" value="EGF-like_comC"/>
</dbReference>
<gene>
    <name evidence="5" type="ORF">PPL_05331</name>
</gene>
<dbReference type="PROSITE" id="PS00022">
    <property type="entry name" value="EGF_1"/>
    <property type="match status" value="2"/>
</dbReference>
<protein>
    <recommendedName>
        <fullName evidence="3 4">EGF-like domain-containing protein</fullName>
    </recommendedName>
</protein>
<dbReference type="STRING" id="670386.D3B9W1"/>
<keyword evidence="6" id="KW-1185">Reference proteome</keyword>
<keyword evidence="2" id="KW-0732">Signal</keyword>
<dbReference type="RefSeq" id="XP_020433466.1">
    <property type="nucleotide sequence ID" value="XM_020576217.1"/>
</dbReference>
<dbReference type="OMA" id="DAFENIG"/>
<dbReference type="PANTHER" id="PTHR24032:SF24">
    <property type="entry name" value="EGF-LIKE DOMAIN-CONTAINING PROTEIN-RELATED"/>
    <property type="match status" value="1"/>
</dbReference>
<dbReference type="PROSITE" id="PS01186">
    <property type="entry name" value="EGF_2"/>
    <property type="match status" value="2"/>
</dbReference>
<comment type="caution">
    <text evidence="5">The sequence shown here is derived from an EMBL/GenBank/DDBJ whole genome shotgun (WGS) entry which is preliminary data.</text>
</comment>
<keyword evidence="1" id="KW-1133">Transmembrane helix</keyword>
<dbReference type="InterPro" id="IPR000742">
    <property type="entry name" value="EGF"/>
</dbReference>
<dbReference type="Gene3D" id="2.10.25.10">
    <property type="entry name" value="Laminin"/>
    <property type="match status" value="1"/>
</dbReference>
<feature type="domain" description="EGF-like" evidence="3 4">
    <location>
        <begin position="676"/>
        <end position="687"/>
    </location>
</feature>
<dbReference type="EMBL" id="ADBJ01000025">
    <property type="protein sequence ID" value="EFA81348.1"/>
    <property type="molecule type" value="Genomic_DNA"/>
</dbReference>
<feature type="transmembrane region" description="Helical" evidence="1">
    <location>
        <begin position="1784"/>
        <end position="1806"/>
    </location>
</feature>
<dbReference type="GeneID" id="31360816"/>
<keyword evidence="1" id="KW-0812">Transmembrane</keyword>
<feature type="domain" description="EGF-like" evidence="3 4">
    <location>
        <begin position="1556"/>
        <end position="1567"/>
    </location>
</feature>
<evidence type="ECO:0000256" key="1">
    <source>
        <dbReference type="SAM" id="Phobius"/>
    </source>
</evidence>
<evidence type="ECO:0000313" key="5">
    <source>
        <dbReference type="EMBL" id="EFA81348.1"/>
    </source>
</evidence>